<dbReference type="InParanoid" id="A0A3N4KQX2"/>
<proteinExistence type="predicted"/>
<dbReference type="EMBL" id="ML119133">
    <property type="protein sequence ID" value="RPB11829.1"/>
    <property type="molecule type" value="Genomic_DNA"/>
</dbReference>
<dbReference type="AlphaFoldDB" id="A0A3N4KQX2"/>
<gene>
    <name evidence="1" type="ORF">P167DRAFT_546125</name>
</gene>
<keyword evidence="2" id="KW-1185">Reference proteome</keyword>
<reference evidence="1 2" key="1">
    <citation type="journal article" date="2018" name="Nat. Ecol. Evol.">
        <title>Pezizomycetes genomes reveal the molecular basis of ectomycorrhizal truffle lifestyle.</title>
        <authorList>
            <person name="Murat C."/>
            <person name="Payen T."/>
            <person name="Noel B."/>
            <person name="Kuo A."/>
            <person name="Morin E."/>
            <person name="Chen J."/>
            <person name="Kohler A."/>
            <person name="Krizsan K."/>
            <person name="Balestrini R."/>
            <person name="Da Silva C."/>
            <person name="Montanini B."/>
            <person name="Hainaut M."/>
            <person name="Levati E."/>
            <person name="Barry K.W."/>
            <person name="Belfiori B."/>
            <person name="Cichocki N."/>
            <person name="Clum A."/>
            <person name="Dockter R.B."/>
            <person name="Fauchery L."/>
            <person name="Guy J."/>
            <person name="Iotti M."/>
            <person name="Le Tacon F."/>
            <person name="Lindquist E.A."/>
            <person name="Lipzen A."/>
            <person name="Malagnac F."/>
            <person name="Mello A."/>
            <person name="Molinier V."/>
            <person name="Miyauchi S."/>
            <person name="Poulain J."/>
            <person name="Riccioni C."/>
            <person name="Rubini A."/>
            <person name="Sitrit Y."/>
            <person name="Splivallo R."/>
            <person name="Traeger S."/>
            <person name="Wang M."/>
            <person name="Zifcakova L."/>
            <person name="Wipf D."/>
            <person name="Zambonelli A."/>
            <person name="Paolocci F."/>
            <person name="Nowrousian M."/>
            <person name="Ottonello S."/>
            <person name="Baldrian P."/>
            <person name="Spatafora J.W."/>
            <person name="Henrissat B."/>
            <person name="Nagy L.G."/>
            <person name="Aury J.M."/>
            <person name="Wincker P."/>
            <person name="Grigoriev I.V."/>
            <person name="Bonfante P."/>
            <person name="Martin F.M."/>
        </authorList>
    </citation>
    <scope>NUCLEOTIDE SEQUENCE [LARGE SCALE GENOMIC DNA]</scope>
    <source>
        <strain evidence="1 2">CCBAS932</strain>
    </source>
</reference>
<sequence>MPNHGHTVFDIGATKINWRGSEKLIPKDLKTKLRAASSMAQLLQYNLLIRLYRNSSSFYLDGDVLIRDPTYTHLKNLEHYLPLQISNQQISIANTRSNTKSQTKDTCNCQASPAKWIISHSRWVISHQTERHQNTRLQAKLWLGRPMTYYPPLYYGCRDDRDSHFVDTSVYGVDGDPAVTG</sequence>
<accession>A0A3N4KQX2</accession>
<dbReference type="Proteomes" id="UP000277580">
    <property type="component" value="Unassembled WGS sequence"/>
</dbReference>
<evidence type="ECO:0000313" key="1">
    <source>
        <dbReference type="EMBL" id="RPB11829.1"/>
    </source>
</evidence>
<name>A0A3N4KQX2_9PEZI</name>
<evidence type="ECO:0000313" key="2">
    <source>
        <dbReference type="Proteomes" id="UP000277580"/>
    </source>
</evidence>
<protein>
    <submittedName>
        <fullName evidence="1">Uncharacterized protein</fullName>
    </submittedName>
</protein>
<organism evidence="1 2">
    <name type="scientific">Morchella conica CCBAS932</name>
    <dbReference type="NCBI Taxonomy" id="1392247"/>
    <lineage>
        <taxon>Eukaryota</taxon>
        <taxon>Fungi</taxon>
        <taxon>Dikarya</taxon>
        <taxon>Ascomycota</taxon>
        <taxon>Pezizomycotina</taxon>
        <taxon>Pezizomycetes</taxon>
        <taxon>Pezizales</taxon>
        <taxon>Morchellaceae</taxon>
        <taxon>Morchella</taxon>
    </lineage>
</organism>